<feature type="domain" description="Endonuclease GajA/Old nuclease/RecF-like AAA" evidence="1">
    <location>
        <begin position="60"/>
        <end position="522"/>
    </location>
</feature>
<dbReference type="EMBL" id="JBHSFY010000011">
    <property type="protein sequence ID" value="MFC4478718.1"/>
    <property type="molecule type" value="Genomic_DNA"/>
</dbReference>
<dbReference type="SUPFAM" id="SSF52540">
    <property type="entry name" value="P-loop containing nucleoside triphosphate hydrolases"/>
    <property type="match status" value="1"/>
</dbReference>
<dbReference type="PANTHER" id="PTHR32182:SF22">
    <property type="entry name" value="ATP-DEPENDENT ENDONUCLEASE, OLD FAMILY-RELATED"/>
    <property type="match status" value="1"/>
</dbReference>
<gene>
    <name evidence="2" type="ORF">ACFO3N_16710</name>
</gene>
<evidence type="ECO:0000313" key="2">
    <source>
        <dbReference type="EMBL" id="MFC4478718.1"/>
    </source>
</evidence>
<dbReference type="Gene3D" id="3.40.50.300">
    <property type="entry name" value="P-loop containing nucleotide triphosphate hydrolases"/>
    <property type="match status" value="1"/>
</dbReference>
<dbReference type="PANTHER" id="PTHR32182">
    <property type="entry name" value="DNA REPLICATION AND REPAIR PROTEIN RECF"/>
    <property type="match status" value="1"/>
</dbReference>
<dbReference type="Proteomes" id="UP001596003">
    <property type="component" value="Unassembled WGS sequence"/>
</dbReference>
<dbReference type="InterPro" id="IPR027417">
    <property type="entry name" value="P-loop_NTPase"/>
</dbReference>
<keyword evidence="3" id="KW-1185">Reference proteome</keyword>
<dbReference type="RefSeq" id="WP_379799579.1">
    <property type="nucleotide sequence ID" value="NZ_JBHSFY010000011.1"/>
</dbReference>
<dbReference type="Pfam" id="PF13175">
    <property type="entry name" value="AAA_15"/>
    <property type="match status" value="1"/>
</dbReference>
<evidence type="ECO:0000259" key="1">
    <source>
        <dbReference type="Pfam" id="PF13175"/>
    </source>
</evidence>
<organism evidence="2 3">
    <name type="scientific">Flavobacterium chungangensis</name>
    <dbReference type="NCBI Taxonomy" id="2708132"/>
    <lineage>
        <taxon>Bacteria</taxon>
        <taxon>Pseudomonadati</taxon>
        <taxon>Bacteroidota</taxon>
        <taxon>Flavobacteriia</taxon>
        <taxon>Flavobacteriales</taxon>
        <taxon>Flavobacteriaceae</taxon>
        <taxon>Flavobacterium</taxon>
    </lineage>
</organism>
<name>A0ABV8ZFA4_9FLAO</name>
<reference evidence="3" key="1">
    <citation type="journal article" date="2019" name="Int. J. Syst. Evol. Microbiol.">
        <title>The Global Catalogue of Microorganisms (GCM) 10K type strain sequencing project: providing services to taxonomists for standard genome sequencing and annotation.</title>
        <authorList>
            <consortium name="The Broad Institute Genomics Platform"/>
            <consortium name="The Broad Institute Genome Sequencing Center for Infectious Disease"/>
            <person name="Wu L."/>
            <person name="Ma J."/>
        </authorList>
    </citation>
    <scope>NUCLEOTIDE SEQUENCE [LARGE SCALE GENOMIC DNA]</scope>
    <source>
        <strain evidence="3">NBRC 103627</strain>
    </source>
</reference>
<comment type="caution">
    <text evidence="2">The sequence shown here is derived from an EMBL/GenBank/DDBJ whole genome shotgun (WGS) entry which is preliminary data.</text>
</comment>
<evidence type="ECO:0000313" key="3">
    <source>
        <dbReference type="Proteomes" id="UP001596003"/>
    </source>
</evidence>
<protein>
    <submittedName>
        <fullName evidence="2">AAA family ATPase</fullName>
    </submittedName>
</protein>
<dbReference type="InterPro" id="IPR041685">
    <property type="entry name" value="AAA_GajA/Old/RecF-like"/>
</dbReference>
<dbReference type="CDD" id="cd00267">
    <property type="entry name" value="ABC_ATPase"/>
    <property type="match status" value="1"/>
</dbReference>
<sequence length="698" mass="82277">MEILYLWIRNYKNINHKGFNLSSKITFETIVESLLPEDTLEISINEYEGDLSFNIFPDNIIDIKAIIGENGSGKTNLMFSILDFFLSKTSNLKGFLITTESIIVRDKINFKKVPEKILNKKISYIFPEDIFNFNNNSSKNKLERKDVFYKYKSNLMETYFEKNYIIYYSPFLNLDNVHNIDNIENDYSKWENQRANFINISTESTIISDYQTLNNNDSYLITGESELLAFKYEESKRILNFLKVVNDYNFKIKFPIFSIGIEFTNFSNRFWKSIDKIISPNSSGSKHQIEEILNFDLQQVKSDQEYFFKFLSQSITYCFLSYELKTYYNFSTEEEFPIVKLVNNLKTNYDSKLDNFKALSDYILKTEIYGEAKNLIVNDLTNIKEYFEIKFKSKEIICNGMFGFIIPKSSINKLIEDFLSPPLSYIPVSNDQSVVLNMFGFNFNGLSSGERNFLSLFSRINIYKERFIKKNRNILFLIDEGEIGFHPQWQKMYLKILFDFLENFFPNNNIQLIISTHSPFLVSDLPKENIIFLKKDKNKMTEISDIKNHKLTFGANINDILANDFFLQNGFMGEFANEIIESIIGVLNYFRFLILKTNLEKDENMDEKIKEEEITKINLEIKLLKNKNSLEVSIKDIENEKKNGKILKTINIIGEPIIKYKLLEMYDEIFLENRKNVRIEKIKRLMRENGVTNEDLRL</sequence>
<accession>A0ABV8ZFA4</accession>
<proteinExistence type="predicted"/>